<keyword evidence="2" id="KW-1185">Reference proteome</keyword>
<evidence type="ECO:0000313" key="1">
    <source>
        <dbReference type="EMBL" id="CAD8053040.1"/>
    </source>
</evidence>
<dbReference type="AlphaFoldDB" id="A0A8S1KB72"/>
<reference evidence="1" key="1">
    <citation type="submission" date="2021-01" db="EMBL/GenBank/DDBJ databases">
        <authorList>
            <consortium name="Genoscope - CEA"/>
            <person name="William W."/>
        </authorList>
    </citation>
    <scope>NUCLEOTIDE SEQUENCE</scope>
</reference>
<evidence type="ECO:0000313" key="2">
    <source>
        <dbReference type="Proteomes" id="UP000692954"/>
    </source>
</evidence>
<organism evidence="1 2">
    <name type="scientific">Paramecium sonneborni</name>
    <dbReference type="NCBI Taxonomy" id="65129"/>
    <lineage>
        <taxon>Eukaryota</taxon>
        <taxon>Sar</taxon>
        <taxon>Alveolata</taxon>
        <taxon>Ciliophora</taxon>
        <taxon>Intramacronucleata</taxon>
        <taxon>Oligohymenophorea</taxon>
        <taxon>Peniculida</taxon>
        <taxon>Parameciidae</taxon>
        <taxon>Paramecium</taxon>
    </lineage>
</organism>
<dbReference type="OrthoDB" id="289314at2759"/>
<accession>A0A8S1KB72</accession>
<sequence>MFTQKIIQILIFYHKNNKKLLKLQLLMILIIRKVIIVIQQKMETLSYIDVMANLNYCQNIYLKHKLKFQKKFTLKEFGILYLISFVQENTQILRLRKQKFQIYFNDIKKQLPNNNVVIEFLQNPICFFEQMVNIDYSLIQSQSNFEKIKRLYEIKWFKRNNEIGEFDSKIIRLDVYIFQIILKVYQNQQFCIQICNIKQRTQRLILKIDLNQNEVYRIKIYIKMR</sequence>
<dbReference type="Proteomes" id="UP000692954">
    <property type="component" value="Unassembled WGS sequence"/>
</dbReference>
<comment type="caution">
    <text evidence="1">The sequence shown here is derived from an EMBL/GenBank/DDBJ whole genome shotgun (WGS) entry which is preliminary data.</text>
</comment>
<protein>
    <submittedName>
        <fullName evidence="1">Uncharacterized protein</fullName>
    </submittedName>
</protein>
<dbReference type="EMBL" id="CAJJDN010000007">
    <property type="protein sequence ID" value="CAD8053040.1"/>
    <property type="molecule type" value="Genomic_DNA"/>
</dbReference>
<gene>
    <name evidence="1" type="ORF">PSON_ATCC_30995.1.T0070137</name>
</gene>
<proteinExistence type="predicted"/>
<name>A0A8S1KB72_9CILI</name>